<comment type="caution">
    <text evidence="4">The sequence shown here is derived from an EMBL/GenBank/DDBJ whole genome shotgun (WGS) entry which is preliminary data.</text>
</comment>
<sequence length="333" mass="38042">MWFPTIRTGSGSDVFTEQLVNGLNKQGVLAEISWLPHHAEYLPWLVHKPQKPDWANIVHINSWLHPKFLPDNIPIITNVHLCVQDKALLPYKSMAQKIYHQLWITPIERHNIKQANKVIAVSHYTAKQVISFFNINNVGVIYNGIDTEIFTPSQIPKAKRPFRILFAGNHSKRKGFDLLPEIMQQLGADFELYYTGNREDASYNLPKNMYALPRLNYPLEMAKAYQDADALLFPTRLEGFGLVVAEAMACGLPVVVANSSALPELVEHNLSGLLCKKDDVHSFVVNIKKLQSDKQLQLTLSRNSSARIQTQFNMNNMIENYIKIYKLLLNEKH</sequence>
<dbReference type="InterPro" id="IPR028098">
    <property type="entry name" value="Glyco_trans_4-like_N"/>
</dbReference>
<evidence type="ECO:0000313" key="4">
    <source>
        <dbReference type="EMBL" id="OEY93166.1"/>
    </source>
</evidence>
<feature type="domain" description="Glycosyltransferase subfamily 4-like N-terminal" evidence="3">
    <location>
        <begin position="54"/>
        <end position="148"/>
    </location>
</feature>
<reference evidence="4 5" key="1">
    <citation type="submission" date="2016-09" db="EMBL/GenBank/DDBJ databases">
        <authorList>
            <person name="Capua I."/>
            <person name="De Benedictis P."/>
            <person name="Joannis T."/>
            <person name="Lombin L.H."/>
            <person name="Cattoli G."/>
        </authorList>
    </citation>
    <scope>NUCLEOTIDE SEQUENCE [LARGE SCALE GENOMIC DNA]</scope>
    <source>
        <strain evidence="4 5">ANC 4671</strain>
    </source>
</reference>
<dbReference type="Pfam" id="PF13439">
    <property type="entry name" value="Glyco_transf_4"/>
    <property type="match status" value="1"/>
</dbReference>
<evidence type="ECO:0000256" key="1">
    <source>
        <dbReference type="ARBA" id="ARBA00022679"/>
    </source>
</evidence>
<organism evidence="4 5">
    <name type="scientific">Acinetobacter qingfengensis</name>
    <dbReference type="NCBI Taxonomy" id="1262585"/>
    <lineage>
        <taxon>Bacteria</taxon>
        <taxon>Pseudomonadati</taxon>
        <taxon>Pseudomonadota</taxon>
        <taxon>Gammaproteobacteria</taxon>
        <taxon>Moraxellales</taxon>
        <taxon>Moraxellaceae</taxon>
        <taxon>Acinetobacter</taxon>
    </lineage>
</organism>
<dbReference type="CDD" id="cd03801">
    <property type="entry name" value="GT4_PimA-like"/>
    <property type="match status" value="1"/>
</dbReference>
<evidence type="ECO:0000313" key="5">
    <source>
        <dbReference type="Proteomes" id="UP000185895"/>
    </source>
</evidence>
<accession>A0A1E7R1I5</accession>
<gene>
    <name evidence="4" type="ORF">BJI46_04795</name>
</gene>
<dbReference type="EMBL" id="MKKK01000056">
    <property type="protein sequence ID" value="OEY93166.1"/>
    <property type="molecule type" value="Genomic_DNA"/>
</dbReference>
<evidence type="ECO:0000259" key="2">
    <source>
        <dbReference type="Pfam" id="PF00534"/>
    </source>
</evidence>
<dbReference type="GO" id="GO:0016757">
    <property type="term" value="F:glycosyltransferase activity"/>
    <property type="evidence" value="ECO:0007669"/>
    <property type="project" value="InterPro"/>
</dbReference>
<dbReference type="Proteomes" id="UP000185895">
    <property type="component" value="Unassembled WGS sequence"/>
</dbReference>
<dbReference type="GO" id="GO:0009103">
    <property type="term" value="P:lipopolysaccharide biosynthetic process"/>
    <property type="evidence" value="ECO:0007669"/>
    <property type="project" value="TreeGrafter"/>
</dbReference>
<keyword evidence="5" id="KW-1185">Reference proteome</keyword>
<name>A0A1E7R1I5_9GAMM</name>
<evidence type="ECO:0000259" key="3">
    <source>
        <dbReference type="Pfam" id="PF13439"/>
    </source>
</evidence>
<dbReference type="AlphaFoldDB" id="A0A1E7R1I5"/>
<dbReference type="Pfam" id="PF00534">
    <property type="entry name" value="Glycos_transf_1"/>
    <property type="match status" value="1"/>
</dbReference>
<keyword evidence="1" id="KW-0808">Transferase</keyword>
<feature type="domain" description="Glycosyl transferase family 1" evidence="2">
    <location>
        <begin position="154"/>
        <end position="304"/>
    </location>
</feature>
<protein>
    <recommendedName>
        <fullName evidence="6">Glycosyltransferase family 4 protein</fullName>
    </recommendedName>
</protein>
<dbReference type="PANTHER" id="PTHR46401:SF2">
    <property type="entry name" value="GLYCOSYLTRANSFERASE WBBK-RELATED"/>
    <property type="match status" value="1"/>
</dbReference>
<dbReference type="PANTHER" id="PTHR46401">
    <property type="entry name" value="GLYCOSYLTRANSFERASE WBBK-RELATED"/>
    <property type="match status" value="1"/>
</dbReference>
<evidence type="ECO:0008006" key="6">
    <source>
        <dbReference type="Google" id="ProtNLM"/>
    </source>
</evidence>
<dbReference type="STRING" id="1262585.BJI46_04795"/>
<dbReference type="Gene3D" id="3.40.50.2000">
    <property type="entry name" value="Glycogen Phosphorylase B"/>
    <property type="match status" value="2"/>
</dbReference>
<dbReference type="InterPro" id="IPR001296">
    <property type="entry name" value="Glyco_trans_1"/>
</dbReference>
<proteinExistence type="predicted"/>
<dbReference type="SUPFAM" id="SSF53756">
    <property type="entry name" value="UDP-Glycosyltransferase/glycogen phosphorylase"/>
    <property type="match status" value="1"/>
</dbReference>